<dbReference type="Gene3D" id="2.30.110.10">
    <property type="entry name" value="Electron Transport, Fmn-binding Protein, Chain A"/>
    <property type="match status" value="1"/>
</dbReference>
<dbReference type="GO" id="GO:0006208">
    <property type="term" value="P:pyrimidine nucleobase catabolic process"/>
    <property type="evidence" value="ECO:0007669"/>
    <property type="project" value="TreeGrafter"/>
</dbReference>
<comment type="caution">
    <text evidence="3">The sequence shown here is derived from an EMBL/GenBank/DDBJ whole genome shotgun (WGS) entry which is preliminary data.</text>
</comment>
<keyword evidence="1" id="KW-0560">Oxidoreductase</keyword>
<gene>
    <name evidence="3" type="ORF">BAY60_02780</name>
</gene>
<dbReference type="SUPFAM" id="SSF50475">
    <property type="entry name" value="FMN-binding split barrel"/>
    <property type="match status" value="1"/>
</dbReference>
<dbReference type="AlphaFoldDB" id="A0A2V4B856"/>
<keyword evidence="4" id="KW-1185">Reference proteome</keyword>
<dbReference type="PANTHER" id="PTHR30466">
    <property type="entry name" value="FLAVIN REDUCTASE"/>
    <property type="match status" value="1"/>
</dbReference>
<dbReference type="Proteomes" id="UP000249915">
    <property type="component" value="Unassembled WGS sequence"/>
</dbReference>
<dbReference type="OrthoDB" id="9792858at2"/>
<evidence type="ECO:0000313" key="3">
    <source>
        <dbReference type="EMBL" id="PXY31336.1"/>
    </source>
</evidence>
<accession>A0A2V4B856</accession>
<dbReference type="InterPro" id="IPR002563">
    <property type="entry name" value="Flavin_Rdtase-like_dom"/>
</dbReference>
<dbReference type="GO" id="GO:0010181">
    <property type="term" value="F:FMN binding"/>
    <property type="evidence" value="ECO:0007669"/>
    <property type="project" value="InterPro"/>
</dbReference>
<dbReference type="InterPro" id="IPR050268">
    <property type="entry name" value="NADH-dep_flavin_reductase"/>
</dbReference>
<dbReference type="InterPro" id="IPR012349">
    <property type="entry name" value="Split_barrel_FMN-bd"/>
</dbReference>
<proteinExistence type="predicted"/>
<name>A0A2V4B856_9PSEU</name>
<reference evidence="3 4" key="1">
    <citation type="submission" date="2016-07" db="EMBL/GenBank/DDBJ databases">
        <title>Draft genome sequence of Prauserella muralis DSM 45305, isolated from a mould-covered wall in an indoor environment.</title>
        <authorList>
            <person name="Ruckert C."/>
            <person name="Albersmeier A."/>
            <person name="Jiang C.-L."/>
            <person name="Jiang Y."/>
            <person name="Kalinowski J."/>
            <person name="Schneider O."/>
            <person name="Winkler A."/>
            <person name="Zotchev S.B."/>
        </authorList>
    </citation>
    <scope>NUCLEOTIDE SEQUENCE [LARGE SCALE GENOMIC DNA]</scope>
    <source>
        <strain evidence="3 4">DSM 45305</strain>
    </source>
</reference>
<organism evidence="3 4">
    <name type="scientific">Prauserella muralis</name>
    <dbReference type="NCBI Taxonomy" id="588067"/>
    <lineage>
        <taxon>Bacteria</taxon>
        <taxon>Bacillati</taxon>
        <taxon>Actinomycetota</taxon>
        <taxon>Actinomycetes</taxon>
        <taxon>Pseudonocardiales</taxon>
        <taxon>Pseudonocardiaceae</taxon>
        <taxon>Prauserella</taxon>
    </lineage>
</organism>
<feature type="domain" description="Flavin reductase like" evidence="2">
    <location>
        <begin position="1"/>
        <end position="141"/>
    </location>
</feature>
<dbReference type="PANTHER" id="PTHR30466:SF1">
    <property type="entry name" value="FMN REDUCTASE (NADH) RUTF"/>
    <property type="match status" value="1"/>
</dbReference>
<dbReference type="EMBL" id="MASW01000001">
    <property type="protein sequence ID" value="PXY31336.1"/>
    <property type="molecule type" value="Genomic_DNA"/>
</dbReference>
<dbReference type="Pfam" id="PF01613">
    <property type="entry name" value="Flavin_Reduct"/>
    <property type="match status" value="1"/>
</dbReference>
<protein>
    <submittedName>
        <fullName evidence="3">Flavin reductase</fullName>
    </submittedName>
</protein>
<evidence type="ECO:0000259" key="2">
    <source>
        <dbReference type="SMART" id="SM00903"/>
    </source>
</evidence>
<evidence type="ECO:0000313" key="4">
    <source>
        <dbReference type="Proteomes" id="UP000249915"/>
    </source>
</evidence>
<dbReference type="GO" id="GO:0042602">
    <property type="term" value="F:riboflavin reductase (NADPH) activity"/>
    <property type="evidence" value="ECO:0007669"/>
    <property type="project" value="TreeGrafter"/>
</dbReference>
<dbReference type="SMART" id="SM00903">
    <property type="entry name" value="Flavin_Reduct"/>
    <property type="match status" value="1"/>
</dbReference>
<sequence>MGRFTSGVTVVTTVESGHVHGMTANGFLSVSLEPPLVLVSLGRASKMAALLARTGRYGVSVLSDRQQLHSVHFAGKPVPGLAPDFEFTDGLAFLPGSMARIGCDVVDTHEAGDHILYIGHVTHLAHSDGEPLVFFTGSYRALHTDIDEGFFTY</sequence>
<evidence type="ECO:0000256" key="1">
    <source>
        <dbReference type="ARBA" id="ARBA00023002"/>
    </source>
</evidence>